<comment type="caution">
    <text evidence="3">The sequence shown here is derived from an EMBL/GenBank/DDBJ whole genome shotgun (WGS) entry which is preliminary data.</text>
</comment>
<name>A0A5B2VA19_9HYPH</name>
<protein>
    <submittedName>
        <fullName evidence="3">HigA family addiction module antidote protein</fullName>
    </submittedName>
</protein>
<keyword evidence="4" id="KW-1185">Reference proteome</keyword>
<evidence type="ECO:0000256" key="1">
    <source>
        <dbReference type="ARBA" id="ARBA00023125"/>
    </source>
</evidence>
<dbReference type="AlphaFoldDB" id="A0A5B2VA19"/>
<dbReference type="NCBIfam" id="TIGR02607">
    <property type="entry name" value="antidote_HigA"/>
    <property type="match status" value="1"/>
</dbReference>
<organism evidence="3 4">
    <name type="scientific">Salinarimonas soli</name>
    <dbReference type="NCBI Taxonomy" id="1638099"/>
    <lineage>
        <taxon>Bacteria</taxon>
        <taxon>Pseudomonadati</taxon>
        <taxon>Pseudomonadota</taxon>
        <taxon>Alphaproteobacteria</taxon>
        <taxon>Hyphomicrobiales</taxon>
        <taxon>Salinarimonadaceae</taxon>
        <taxon>Salinarimonas</taxon>
    </lineage>
</organism>
<evidence type="ECO:0000259" key="2">
    <source>
        <dbReference type="PROSITE" id="PS50943"/>
    </source>
</evidence>
<proteinExistence type="predicted"/>
<dbReference type="InterPro" id="IPR010982">
    <property type="entry name" value="Lambda_DNA-bd_dom_sf"/>
</dbReference>
<dbReference type="PANTHER" id="PTHR36924:SF1">
    <property type="entry name" value="ANTITOXIN HIGA-1"/>
    <property type="match status" value="1"/>
</dbReference>
<dbReference type="GO" id="GO:0003677">
    <property type="term" value="F:DNA binding"/>
    <property type="evidence" value="ECO:0007669"/>
    <property type="project" value="UniProtKB-KW"/>
</dbReference>
<dbReference type="SUPFAM" id="SSF47413">
    <property type="entry name" value="lambda repressor-like DNA-binding domains"/>
    <property type="match status" value="1"/>
</dbReference>
<accession>A0A5B2VA19</accession>
<sequence>MTDEPEIVATLPPMHPGEMLREEFLIPLKLSAGAVAKAAGVPRTRIERIVREEIGITGDTAVRLGRVFGTTPEFWMNLQSRHEIETAKRALGDVIERIKPVAA</sequence>
<dbReference type="Proteomes" id="UP000323142">
    <property type="component" value="Unassembled WGS sequence"/>
</dbReference>
<keyword evidence="1" id="KW-0238">DNA-binding</keyword>
<dbReference type="PANTHER" id="PTHR36924">
    <property type="entry name" value="ANTITOXIN HIGA-1"/>
    <property type="match status" value="1"/>
</dbReference>
<reference evidence="3 4" key="2">
    <citation type="submission" date="2019-09" db="EMBL/GenBank/DDBJ databases">
        <authorList>
            <person name="Jin C."/>
        </authorList>
    </citation>
    <scope>NUCLEOTIDE SEQUENCE [LARGE SCALE GENOMIC DNA]</scope>
    <source>
        <strain evidence="3 4">BN140002</strain>
    </source>
</reference>
<feature type="domain" description="HTH cro/C1-type" evidence="2">
    <location>
        <begin position="28"/>
        <end position="75"/>
    </location>
</feature>
<dbReference type="Pfam" id="PF01381">
    <property type="entry name" value="HTH_3"/>
    <property type="match status" value="1"/>
</dbReference>
<dbReference type="OrthoDB" id="3174593at2"/>
<evidence type="ECO:0000313" key="4">
    <source>
        <dbReference type="Proteomes" id="UP000323142"/>
    </source>
</evidence>
<dbReference type="RefSeq" id="WP_149819887.1">
    <property type="nucleotide sequence ID" value="NZ_VUOA01000032.1"/>
</dbReference>
<dbReference type="InterPro" id="IPR001387">
    <property type="entry name" value="Cro/C1-type_HTH"/>
</dbReference>
<dbReference type="EMBL" id="VUOA01000032">
    <property type="protein sequence ID" value="KAA2235834.1"/>
    <property type="molecule type" value="Genomic_DNA"/>
</dbReference>
<dbReference type="SMART" id="SM00530">
    <property type="entry name" value="HTH_XRE"/>
    <property type="match status" value="1"/>
</dbReference>
<dbReference type="InterPro" id="IPR013430">
    <property type="entry name" value="Toxin_antidote_HigA"/>
</dbReference>
<reference evidence="3 4" key="1">
    <citation type="submission" date="2019-09" db="EMBL/GenBank/DDBJ databases">
        <title>Salinarimonas rosea gen. nov., sp. nov., a new member of the a-2 subgroup of the Proteobacteria.</title>
        <authorList>
            <person name="Liu J."/>
        </authorList>
    </citation>
    <scope>NUCLEOTIDE SEQUENCE [LARGE SCALE GENOMIC DNA]</scope>
    <source>
        <strain evidence="3 4">BN140002</strain>
    </source>
</reference>
<evidence type="ECO:0000313" key="3">
    <source>
        <dbReference type="EMBL" id="KAA2235834.1"/>
    </source>
</evidence>
<dbReference type="Gene3D" id="1.10.260.40">
    <property type="entry name" value="lambda repressor-like DNA-binding domains"/>
    <property type="match status" value="1"/>
</dbReference>
<dbReference type="PROSITE" id="PS50943">
    <property type="entry name" value="HTH_CROC1"/>
    <property type="match status" value="1"/>
</dbReference>
<gene>
    <name evidence="3" type="ORF">F0L46_17470</name>
</gene>